<feature type="domain" description="TLDc" evidence="1">
    <location>
        <begin position="2"/>
        <end position="56"/>
    </location>
</feature>
<dbReference type="AlphaFoldDB" id="A0A9D4FU91"/>
<proteinExistence type="predicted"/>
<dbReference type="Proteomes" id="UP000828390">
    <property type="component" value="Unassembled WGS sequence"/>
</dbReference>
<keyword evidence="3" id="KW-1185">Reference proteome</keyword>
<organism evidence="2 3">
    <name type="scientific">Dreissena polymorpha</name>
    <name type="common">Zebra mussel</name>
    <name type="synonym">Mytilus polymorpha</name>
    <dbReference type="NCBI Taxonomy" id="45954"/>
    <lineage>
        <taxon>Eukaryota</taxon>
        <taxon>Metazoa</taxon>
        <taxon>Spiralia</taxon>
        <taxon>Lophotrochozoa</taxon>
        <taxon>Mollusca</taxon>
        <taxon>Bivalvia</taxon>
        <taxon>Autobranchia</taxon>
        <taxon>Heteroconchia</taxon>
        <taxon>Euheterodonta</taxon>
        <taxon>Imparidentia</taxon>
        <taxon>Neoheterodontei</taxon>
        <taxon>Myida</taxon>
        <taxon>Dreissenoidea</taxon>
        <taxon>Dreissenidae</taxon>
        <taxon>Dreissena</taxon>
    </lineage>
</organism>
<dbReference type="Pfam" id="PF07534">
    <property type="entry name" value="TLD"/>
    <property type="match status" value="1"/>
</dbReference>
<reference evidence="2" key="1">
    <citation type="journal article" date="2019" name="bioRxiv">
        <title>The Genome of the Zebra Mussel, Dreissena polymorpha: A Resource for Invasive Species Research.</title>
        <authorList>
            <person name="McCartney M.A."/>
            <person name="Auch B."/>
            <person name="Kono T."/>
            <person name="Mallez S."/>
            <person name="Zhang Y."/>
            <person name="Obille A."/>
            <person name="Becker A."/>
            <person name="Abrahante J.E."/>
            <person name="Garbe J."/>
            <person name="Badalamenti J.P."/>
            <person name="Herman A."/>
            <person name="Mangelson H."/>
            <person name="Liachko I."/>
            <person name="Sullivan S."/>
            <person name="Sone E.D."/>
            <person name="Koren S."/>
            <person name="Silverstein K.A.T."/>
            <person name="Beckman K.B."/>
            <person name="Gohl D.M."/>
        </authorList>
    </citation>
    <scope>NUCLEOTIDE SEQUENCE</scope>
    <source>
        <strain evidence="2">Duluth1</strain>
        <tissue evidence="2">Whole animal</tissue>
    </source>
</reference>
<protein>
    <recommendedName>
        <fullName evidence="1">TLDc domain-containing protein</fullName>
    </recommendedName>
</protein>
<accession>A0A9D4FU91</accession>
<evidence type="ECO:0000259" key="1">
    <source>
        <dbReference type="Pfam" id="PF07534"/>
    </source>
</evidence>
<comment type="caution">
    <text evidence="2">The sequence shown here is derived from an EMBL/GenBank/DDBJ whole genome shotgun (WGS) entry which is preliminary data.</text>
</comment>
<gene>
    <name evidence="2" type="ORF">DPMN_156843</name>
</gene>
<name>A0A9D4FU91_DREPO</name>
<reference evidence="2" key="2">
    <citation type="submission" date="2020-11" db="EMBL/GenBank/DDBJ databases">
        <authorList>
            <person name="McCartney M.A."/>
            <person name="Auch B."/>
            <person name="Kono T."/>
            <person name="Mallez S."/>
            <person name="Becker A."/>
            <person name="Gohl D.M."/>
            <person name="Silverstein K.A.T."/>
            <person name="Koren S."/>
            <person name="Bechman K.B."/>
            <person name="Herman A."/>
            <person name="Abrahante J.E."/>
            <person name="Garbe J."/>
        </authorList>
    </citation>
    <scope>NUCLEOTIDE SEQUENCE</scope>
    <source>
        <strain evidence="2">Duluth1</strain>
        <tissue evidence="2">Whole animal</tissue>
    </source>
</reference>
<dbReference type="InterPro" id="IPR006571">
    <property type="entry name" value="TLDc_dom"/>
</dbReference>
<evidence type="ECO:0000313" key="2">
    <source>
        <dbReference type="EMBL" id="KAH3803141.1"/>
    </source>
</evidence>
<dbReference type="EMBL" id="JAIWYP010000007">
    <property type="protein sequence ID" value="KAH3803141.1"/>
    <property type="molecule type" value="Genomic_DNA"/>
</dbReference>
<evidence type="ECO:0000313" key="3">
    <source>
        <dbReference type="Proteomes" id="UP000828390"/>
    </source>
</evidence>
<sequence length="64" mass="7141">MLHEKCDHQEATVTVVYNEVGSVFGGYTSASWAAGMGDTRDDKAFLFQLKFSNKRYNAEISSCK</sequence>